<sequence length="61" mass="7005">MQTNVENLQMNGGLQLKSVNLQLKLPKLQLKSAYLQFKKIITYTRKGISADLFDQCGYDRV</sequence>
<proteinExistence type="predicted"/>
<accession>A0ABX2ZVT2</accession>
<organism evidence="1 2">
    <name type="scientific">Gottfriedia luciferensis</name>
    <dbReference type="NCBI Taxonomy" id="178774"/>
    <lineage>
        <taxon>Bacteria</taxon>
        <taxon>Bacillati</taxon>
        <taxon>Bacillota</taxon>
        <taxon>Bacilli</taxon>
        <taxon>Bacillales</taxon>
        <taxon>Bacillaceae</taxon>
        <taxon>Gottfriedia</taxon>
    </lineage>
</organism>
<evidence type="ECO:0000313" key="2">
    <source>
        <dbReference type="Proteomes" id="UP000094580"/>
    </source>
</evidence>
<name>A0ABX2ZVT2_9BACI</name>
<evidence type="ECO:0000313" key="1">
    <source>
        <dbReference type="EMBL" id="ODG93311.1"/>
    </source>
</evidence>
<reference evidence="1 2" key="1">
    <citation type="submission" date="2016-07" db="EMBL/GenBank/DDBJ databases">
        <authorList>
            <person name="Townsley L."/>
            <person name="Shank E.A."/>
        </authorList>
    </citation>
    <scope>NUCLEOTIDE SEQUENCE [LARGE SCALE GENOMIC DNA]</scope>
    <source>
        <strain evidence="1 2">CH01</strain>
    </source>
</reference>
<dbReference type="RefSeq" id="WP_069032387.1">
    <property type="nucleotide sequence ID" value="NZ_MDKC01000002.1"/>
</dbReference>
<protein>
    <submittedName>
        <fullName evidence="1">Uncharacterized protein</fullName>
    </submittedName>
</protein>
<dbReference type="Proteomes" id="UP000094580">
    <property type="component" value="Unassembled WGS sequence"/>
</dbReference>
<comment type="caution">
    <text evidence="1">The sequence shown here is derived from an EMBL/GenBank/DDBJ whole genome shotgun (WGS) entry which is preliminary data.</text>
</comment>
<keyword evidence="2" id="KW-1185">Reference proteome</keyword>
<dbReference type="EMBL" id="MDKC01000002">
    <property type="protein sequence ID" value="ODG93311.1"/>
    <property type="molecule type" value="Genomic_DNA"/>
</dbReference>
<gene>
    <name evidence="1" type="ORF">BED47_03205</name>
</gene>